<dbReference type="PANTHER" id="PTHR11487">
    <property type="entry name" value="THIOESTERASE"/>
    <property type="match status" value="1"/>
</dbReference>
<dbReference type="GO" id="GO:0016787">
    <property type="term" value="F:hydrolase activity"/>
    <property type="evidence" value="ECO:0007669"/>
    <property type="project" value="UniProtKB-KW"/>
</dbReference>
<protein>
    <submittedName>
        <fullName evidence="4">Surfactin synthase thioesterase subunit</fullName>
    </submittedName>
</protein>
<name>A0A7W7VIK8_9PSEU</name>
<reference evidence="4 5" key="1">
    <citation type="submission" date="2020-08" db="EMBL/GenBank/DDBJ databases">
        <title>Genomic Encyclopedia of Type Strains, Phase III (KMG-III): the genomes of soil and plant-associated and newly described type strains.</title>
        <authorList>
            <person name="Whitman W."/>
        </authorList>
    </citation>
    <scope>NUCLEOTIDE SEQUENCE [LARGE SCALE GENOMIC DNA]</scope>
    <source>
        <strain evidence="4 5">CECT 8960</strain>
    </source>
</reference>
<dbReference type="InterPro" id="IPR001031">
    <property type="entry name" value="Thioesterase"/>
</dbReference>
<gene>
    <name evidence="4" type="ORF">FHR82_007833</name>
</gene>
<keyword evidence="2" id="KW-0378">Hydrolase</keyword>
<dbReference type="Pfam" id="PF00975">
    <property type="entry name" value="Thioesterase"/>
    <property type="match status" value="1"/>
</dbReference>
<organism evidence="4 5">
    <name type="scientific">Actinophytocola algeriensis</name>
    <dbReference type="NCBI Taxonomy" id="1768010"/>
    <lineage>
        <taxon>Bacteria</taxon>
        <taxon>Bacillati</taxon>
        <taxon>Actinomycetota</taxon>
        <taxon>Actinomycetes</taxon>
        <taxon>Pseudonocardiales</taxon>
        <taxon>Pseudonocardiaceae</taxon>
    </lineage>
</organism>
<evidence type="ECO:0000256" key="1">
    <source>
        <dbReference type="ARBA" id="ARBA00007169"/>
    </source>
</evidence>
<dbReference type="Gene3D" id="3.40.50.1820">
    <property type="entry name" value="alpha/beta hydrolase"/>
    <property type="match status" value="1"/>
</dbReference>
<proteinExistence type="inferred from homology"/>
<accession>A0A7W7VIK8</accession>
<dbReference type="RefSeq" id="WP_184815580.1">
    <property type="nucleotide sequence ID" value="NZ_JACHJQ010000010.1"/>
</dbReference>
<evidence type="ECO:0000256" key="2">
    <source>
        <dbReference type="ARBA" id="ARBA00022801"/>
    </source>
</evidence>
<sequence>MTTAAPATAWLRRYHPADPGARRLVCFPHAGGSASFYHPVSARFSPDVEVIAVQYPGRQDRRHESRVDDLRVLAGLIADQLRALPPKPTVYFGHSMGAAVAFETAWRLEGDGLGPRALVASGWRAPSDPLDEGVHRRDDDGVLAEIRGLDGTAAALLADEEILRLALPAIRSDYRAIETYAANREQVLRCPIVTLIGDTDSKVDRVTASGWAAHTTGGFRLAVYPGGHFYLVDSQDRVCAEITAALDAHC</sequence>
<evidence type="ECO:0000313" key="4">
    <source>
        <dbReference type="EMBL" id="MBB4911563.1"/>
    </source>
</evidence>
<evidence type="ECO:0000313" key="5">
    <source>
        <dbReference type="Proteomes" id="UP000520767"/>
    </source>
</evidence>
<dbReference type="InterPro" id="IPR020802">
    <property type="entry name" value="TesA-like"/>
</dbReference>
<dbReference type="Proteomes" id="UP000520767">
    <property type="component" value="Unassembled WGS sequence"/>
</dbReference>
<comment type="caution">
    <text evidence="4">The sequence shown here is derived from an EMBL/GenBank/DDBJ whole genome shotgun (WGS) entry which is preliminary data.</text>
</comment>
<dbReference type="InterPro" id="IPR029058">
    <property type="entry name" value="AB_hydrolase_fold"/>
</dbReference>
<dbReference type="EMBL" id="JACHJQ010000010">
    <property type="protein sequence ID" value="MBB4911563.1"/>
    <property type="molecule type" value="Genomic_DNA"/>
</dbReference>
<keyword evidence="5" id="KW-1185">Reference proteome</keyword>
<dbReference type="InterPro" id="IPR012223">
    <property type="entry name" value="TEII"/>
</dbReference>
<dbReference type="GO" id="GO:0008610">
    <property type="term" value="P:lipid biosynthetic process"/>
    <property type="evidence" value="ECO:0007669"/>
    <property type="project" value="TreeGrafter"/>
</dbReference>
<evidence type="ECO:0000259" key="3">
    <source>
        <dbReference type="SMART" id="SM00824"/>
    </source>
</evidence>
<dbReference type="PANTHER" id="PTHR11487:SF0">
    <property type="entry name" value="S-ACYL FATTY ACID SYNTHASE THIOESTERASE, MEDIUM CHAIN"/>
    <property type="match status" value="1"/>
</dbReference>
<dbReference type="AlphaFoldDB" id="A0A7W7VIK8"/>
<comment type="similarity">
    <text evidence="1">Belongs to the thioesterase family.</text>
</comment>
<dbReference type="SMART" id="SM00824">
    <property type="entry name" value="PKS_TE"/>
    <property type="match status" value="1"/>
</dbReference>
<dbReference type="SUPFAM" id="SSF53474">
    <property type="entry name" value="alpha/beta-Hydrolases"/>
    <property type="match status" value="1"/>
</dbReference>
<feature type="domain" description="Thioesterase TesA-like" evidence="3">
    <location>
        <begin position="25"/>
        <end position="246"/>
    </location>
</feature>